<comment type="caution">
    <text evidence="2">The sequence shown here is derived from an EMBL/GenBank/DDBJ whole genome shotgun (WGS) entry which is preliminary data.</text>
</comment>
<accession>A0ABP9VJ86</accession>
<evidence type="ECO:0000313" key="2">
    <source>
        <dbReference type="EMBL" id="GAA5504640.1"/>
    </source>
</evidence>
<dbReference type="InterPro" id="IPR025402">
    <property type="entry name" value="DMP19_C"/>
</dbReference>
<dbReference type="RefSeq" id="WP_345681696.1">
    <property type="nucleotide sequence ID" value="NZ_BAABRO010000001.1"/>
</dbReference>
<gene>
    <name evidence="2" type="ORF">Rcae01_00079</name>
</gene>
<evidence type="ECO:0000259" key="1">
    <source>
        <dbReference type="Pfam" id="PF14300"/>
    </source>
</evidence>
<reference evidence="2 3" key="1">
    <citation type="submission" date="2024-02" db="EMBL/GenBank/DDBJ databases">
        <title>Rhodopirellula caenicola NBRC 110016.</title>
        <authorList>
            <person name="Ichikawa N."/>
            <person name="Katano-Makiyama Y."/>
            <person name="Hidaka K."/>
        </authorList>
    </citation>
    <scope>NUCLEOTIDE SEQUENCE [LARGE SCALE GENOMIC DNA]</scope>
    <source>
        <strain evidence="2 3">NBRC 110016</strain>
    </source>
</reference>
<dbReference type="Pfam" id="PF14300">
    <property type="entry name" value="DMP19"/>
    <property type="match status" value="1"/>
</dbReference>
<proteinExistence type="predicted"/>
<keyword evidence="3" id="KW-1185">Reference proteome</keyword>
<protein>
    <recommendedName>
        <fullName evidence="1">DNA mimic protein DMP19 C-terminal domain-containing protein</fullName>
    </recommendedName>
</protein>
<dbReference type="EMBL" id="BAABRO010000001">
    <property type="protein sequence ID" value="GAA5504640.1"/>
    <property type="molecule type" value="Genomic_DNA"/>
</dbReference>
<dbReference type="Proteomes" id="UP001416858">
    <property type="component" value="Unassembled WGS sequence"/>
</dbReference>
<organism evidence="2 3">
    <name type="scientific">Novipirellula caenicola</name>
    <dbReference type="NCBI Taxonomy" id="1536901"/>
    <lineage>
        <taxon>Bacteria</taxon>
        <taxon>Pseudomonadati</taxon>
        <taxon>Planctomycetota</taxon>
        <taxon>Planctomycetia</taxon>
        <taxon>Pirellulales</taxon>
        <taxon>Pirellulaceae</taxon>
        <taxon>Novipirellula</taxon>
    </lineage>
</organism>
<sequence length="189" mass="21231">MDSHYPPPDFAASIYEGVFEVAREKVGDGLHDIVNSRATFVDDDVLRVLQAVVSWKTEKGIPLNRPDAMVAANASLHMAVNSSGFRKYFETPAGDDWFHIRDILSLGDDVSAATAFTNVLELFPDCEPSRFTASRQDQIDLIDETHPDIDVFNSHDRIRHPMNYPSDDTLFKSLLALPDQPYLPPPNMR</sequence>
<evidence type="ECO:0000313" key="3">
    <source>
        <dbReference type="Proteomes" id="UP001416858"/>
    </source>
</evidence>
<feature type="domain" description="DNA mimic protein DMP19 C-terminal" evidence="1">
    <location>
        <begin position="63"/>
        <end position="152"/>
    </location>
</feature>
<name>A0ABP9VJ86_9BACT</name>